<evidence type="ECO:0000313" key="1">
    <source>
        <dbReference type="EMBL" id="ESA06302.1"/>
    </source>
</evidence>
<accession>U9TFU8</accession>
<dbReference type="HOGENOM" id="CLU_1696433_0_0_1"/>
<name>U9TFU8_RHIID</name>
<organism evidence="1">
    <name type="scientific">Rhizophagus irregularis (strain DAOM 181602 / DAOM 197198 / MUCL 43194)</name>
    <name type="common">Arbuscular mycorrhizal fungus</name>
    <name type="synonym">Glomus intraradices</name>
    <dbReference type="NCBI Taxonomy" id="747089"/>
    <lineage>
        <taxon>Eukaryota</taxon>
        <taxon>Fungi</taxon>
        <taxon>Fungi incertae sedis</taxon>
        <taxon>Mucoromycota</taxon>
        <taxon>Glomeromycotina</taxon>
        <taxon>Glomeromycetes</taxon>
        <taxon>Glomerales</taxon>
        <taxon>Glomeraceae</taxon>
        <taxon>Rhizophagus</taxon>
    </lineage>
</organism>
<proteinExistence type="predicted"/>
<sequence>MASNAYHRPNHVQRKDKTSASNVIVEESSNLRTIHLFHPWMIVYFKLVNIVLFLESQYIAKPIQHLKSYKSSDVVKQNQKSTRLRRLSTLSKQFQPTTEFDSDIPLEVYAAMELAQNDREETATLEYRPLKQPQLIIQFGFTYSRSPTKETMSSY</sequence>
<protein>
    <submittedName>
        <fullName evidence="1">Uncharacterized protein</fullName>
    </submittedName>
</protein>
<dbReference type="VEuPathDB" id="FungiDB:RhiirFUN_010188"/>
<dbReference type="EMBL" id="KI291799">
    <property type="protein sequence ID" value="ESA06302.1"/>
    <property type="molecule type" value="Genomic_DNA"/>
</dbReference>
<dbReference type="AlphaFoldDB" id="U9TFU8"/>
<reference evidence="1" key="1">
    <citation type="submission" date="2013-07" db="EMBL/GenBank/DDBJ databases">
        <title>The genome of an arbuscular mycorrhizal fungus provides insights into the evolution of the oldest plant symbiosis.</title>
        <authorList>
            <consortium name="DOE Joint Genome Institute"/>
            <person name="Tisserant E."/>
            <person name="Malbreil M."/>
            <person name="Kuo A."/>
            <person name="Kohler A."/>
            <person name="Symeonidi A."/>
            <person name="Balestrini R."/>
            <person name="Charron P."/>
            <person name="Duensing N."/>
            <person name="Frei-dit-Frey N."/>
            <person name="Gianinazzi-Pearson V."/>
            <person name="Gilbert B."/>
            <person name="Handa Y."/>
            <person name="Hijri M."/>
            <person name="Kaul R."/>
            <person name="Kawaguchi M."/>
            <person name="Krajinski F."/>
            <person name="Lammers P."/>
            <person name="Lapierre D."/>
            <person name="Masclaux F.G."/>
            <person name="Murat C."/>
            <person name="Morin E."/>
            <person name="Ndikumana S."/>
            <person name="Pagni M."/>
            <person name="Petitpierre D."/>
            <person name="Requena N."/>
            <person name="Rosikiewicz P."/>
            <person name="Riley R."/>
            <person name="Saito K."/>
            <person name="San Clemente H."/>
            <person name="Shapiro H."/>
            <person name="van Tuinen D."/>
            <person name="Becard G."/>
            <person name="Bonfante P."/>
            <person name="Paszkowski U."/>
            <person name="Shachar-Hill Y."/>
            <person name="Young J.P."/>
            <person name="Sanders I.R."/>
            <person name="Henrissat B."/>
            <person name="Rensing S.A."/>
            <person name="Grigoriev I.V."/>
            <person name="Corradi N."/>
            <person name="Roux C."/>
            <person name="Martin F."/>
        </authorList>
    </citation>
    <scope>NUCLEOTIDE SEQUENCE</scope>
    <source>
        <strain evidence="1">DAOM 197198</strain>
    </source>
</reference>
<gene>
    <name evidence="1" type="ORF">GLOINDRAFT_34357</name>
</gene>